<evidence type="ECO:0000259" key="3">
    <source>
        <dbReference type="PROSITE" id="PS51349"/>
    </source>
</evidence>
<evidence type="ECO:0000256" key="1">
    <source>
        <dbReference type="ARBA" id="ARBA00001917"/>
    </source>
</evidence>
<dbReference type="AlphaFoldDB" id="A0A8K0JBF7"/>
<feature type="domain" description="FMN hydroxy acid dehydrogenase" evidence="3">
    <location>
        <begin position="1"/>
        <end position="91"/>
    </location>
</feature>
<organism evidence="4 5">
    <name type="scientific">Claviceps africana</name>
    <dbReference type="NCBI Taxonomy" id="83212"/>
    <lineage>
        <taxon>Eukaryota</taxon>
        <taxon>Fungi</taxon>
        <taxon>Dikarya</taxon>
        <taxon>Ascomycota</taxon>
        <taxon>Pezizomycotina</taxon>
        <taxon>Sordariomycetes</taxon>
        <taxon>Hypocreomycetidae</taxon>
        <taxon>Hypocreales</taxon>
        <taxon>Clavicipitaceae</taxon>
        <taxon>Claviceps</taxon>
    </lineage>
</organism>
<comment type="cofactor">
    <cofactor evidence="1">
        <name>FMN</name>
        <dbReference type="ChEBI" id="CHEBI:58210"/>
    </cofactor>
</comment>
<dbReference type="InterPro" id="IPR000262">
    <property type="entry name" value="FMN-dep_DH"/>
</dbReference>
<evidence type="ECO:0000256" key="2">
    <source>
        <dbReference type="ARBA" id="ARBA00023002"/>
    </source>
</evidence>
<dbReference type="SUPFAM" id="SSF51395">
    <property type="entry name" value="FMN-linked oxidoreductases"/>
    <property type="match status" value="1"/>
</dbReference>
<dbReference type="PANTHER" id="PTHR10578">
    <property type="entry name" value="S -2-HYDROXY-ACID OXIDASE-RELATED"/>
    <property type="match status" value="1"/>
</dbReference>
<dbReference type="InterPro" id="IPR037396">
    <property type="entry name" value="FMN_HAD"/>
</dbReference>
<accession>A0A8K0JBF7</accession>
<proteinExistence type="predicted"/>
<dbReference type="OrthoDB" id="1925334at2759"/>
<dbReference type="PROSITE" id="PS51349">
    <property type="entry name" value="FMN_HYDROXY_ACID_DH_2"/>
    <property type="match status" value="1"/>
</dbReference>
<dbReference type="Gene3D" id="3.20.20.70">
    <property type="entry name" value="Aldolase class I"/>
    <property type="match status" value="1"/>
</dbReference>
<evidence type="ECO:0000313" key="4">
    <source>
        <dbReference type="EMBL" id="KAG5928479.1"/>
    </source>
</evidence>
<dbReference type="PANTHER" id="PTHR10578:SF82">
    <property type="entry name" value="CYTOCHROME B2, PUTATIVE (AFU_ORTHOLOGUE AFUA_1G07200)-RELATED"/>
    <property type="match status" value="1"/>
</dbReference>
<sequence>MRRFCPDVFRRVEVWVDGGIRRGTDVVKALCLGARGVGLGRAPLYALGVGGQAGVERMFEILHAETQTCMRLLGATTIADLGPHLVNARRVERDIYEGDAHPEGGLWRGRL</sequence>
<keyword evidence="5" id="KW-1185">Reference proteome</keyword>
<keyword evidence="2" id="KW-0560">Oxidoreductase</keyword>
<dbReference type="EMBL" id="SRPY01000114">
    <property type="protein sequence ID" value="KAG5928479.1"/>
    <property type="molecule type" value="Genomic_DNA"/>
</dbReference>
<dbReference type="Pfam" id="PF01070">
    <property type="entry name" value="FMN_dh"/>
    <property type="match status" value="1"/>
</dbReference>
<comment type="caution">
    <text evidence="4">The sequence shown here is derived from an EMBL/GenBank/DDBJ whole genome shotgun (WGS) entry which is preliminary data.</text>
</comment>
<protein>
    <recommendedName>
        <fullName evidence="3">FMN hydroxy acid dehydrogenase domain-containing protein</fullName>
    </recommendedName>
</protein>
<name>A0A8K0JBF7_9HYPO</name>
<reference evidence="4" key="1">
    <citation type="journal article" date="2020" name="bioRxiv">
        <title>Whole genome comparisons of ergot fungi reveals the divergence and evolution of species within the genus Claviceps are the result of varying mechanisms driving genome evolution and host range expansion.</title>
        <authorList>
            <person name="Wyka S.A."/>
            <person name="Mondo S.J."/>
            <person name="Liu M."/>
            <person name="Dettman J."/>
            <person name="Nalam V."/>
            <person name="Broders K.D."/>
        </authorList>
    </citation>
    <scope>NUCLEOTIDE SEQUENCE</scope>
    <source>
        <strain evidence="4">CCC 489</strain>
    </source>
</reference>
<dbReference type="GO" id="GO:0016491">
    <property type="term" value="F:oxidoreductase activity"/>
    <property type="evidence" value="ECO:0007669"/>
    <property type="project" value="UniProtKB-KW"/>
</dbReference>
<gene>
    <name evidence="4" type="ORF">E4U42_000551</name>
</gene>
<dbReference type="InterPro" id="IPR013785">
    <property type="entry name" value="Aldolase_TIM"/>
</dbReference>
<evidence type="ECO:0000313" key="5">
    <source>
        <dbReference type="Proteomes" id="UP000811619"/>
    </source>
</evidence>
<dbReference type="Proteomes" id="UP000811619">
    <property type="component" value="Unassembled WGS sequence"/>
</dbReference>